<reference evidence="2" key="1">
    <citation type="journal article" date="2023" name="Front. Mar. Sci.">
        <title>A new Merluccius polli reference genome to investigate the effects of global change in West African waters.</title>
        <authorList>
            <person name="Mateo J.L."/>
            <person name="Blanco-Fernandez C."/>
            <person name="Garcia-Vazquez E."/>
            <person name="Machado-Schiaffino G."/>
        </authorList>
    </citation>
    <scope>NUCLEOTIDE SEQUENCE</scope>
    <source>
        <strain evidence="2">C29</strain>
        <tissue evidence="2">Fin</tissue>
    </source>
</reference>
<comment type="caution">
    <text evidence="2">The sequence shown here is derived from an EMBL/GenBank/DDBJ whole genome shotgun (WGS) entry which is preliminary data.</text>
</comment>
<dbReference type="AlphaFoldDB" id="A0AA47P3P9"/>
<dbReference type="Proteomes" id="UP001174136">
    <property type="component" value="Unassembled WGS sequence"/>
</dbReference>
<dbReference type="PANTHER" id="PTHR46579:SF1">
    <property type="entry name" value="F5_8 TYPE C DOMAIN-CONTAINING PROTEIN"/>
    <property type="match status" value="1"/>
</dbReference>
<keyword evidence="3" id="KW-1185">Reference proteome</keyword>
<gene>
    <name evidence="2" type="ORF">N1851_014107</name>
</gene>
<evidence type="ECO:0000313" key="2">
    <source>
        <dbReference type="EMBL" id="KAK0146568.1"/>
    </source>
</evidence>
<dbReference type="Pfam" id="PF02992">
    <property type="entry name" value="Transposase_21"/>
    <property type="match status" value="1"/>
</dbReference>
<evidence type="ECO:0008006" key="4">
    <source>
        <dbReference type="Google" id="ProtNLM"/>
    </source>
</evidence>
<feature type="region of interest" description="Disordered" evidence="1">
    <location>
        <begin position="1"/>
        <end position="26"/>
    </location>
</feature>
<evidence type="ECO:0000313" key="3">
    <source>
        <dbReference type="Proteomes" id="UP001174136"/>
    </source>
</evidence>
<name>A0AA47P3P9_MERPO</name>
<dbReference type="PANTHER" id="PTHR46579">
    <property type="entry name" value="F5/8 TYPE C DOMAIN-CONTAINING PROTEIN-RELATED"/>
    <property type="match status" value="1"/>
</dbReference>
<sequence length="745" mass="84220">MKRNRTSHEKENEWLRKNVPKRKSPEHAQTLNNTLCNDINIHSHGLTEEQSCISILSLALKHNTTGVLMEDLLKLLRLHSAGTSAVPASKYFLEKPLASLVDVFEYHHYCRLCSEYLGISQSQECTQETLSCVSCSSSITIRDSLQQGHYFITVPLKDQLKDILENQGMHDLCFRANSGNRHVIKDICDGALYQTLKSSSEEAFLSLTFNCDGVPVFKSSKFSIWPILCCVNEIPPETRNKHVLLCALWFGSSKPDMSCFFKPFVKECTNLSQVGFEWQHPTDKSWRCVKVHPLCCVCDAVARPLVQNFKKFNGEHGCGVCLHPGVQKKKGQGTARMYTCLDDKPSDRNHKTTVEIGKIAKREGKAILGIKGPSAVVDLPKFDLINGMVPDYMHCVLLALIDRHLLTIKPPSVVARVPRSLTERKFWKAHEWEHWLLYYSLPVLKGILPEKYLSHWALLIEGISILLGSELTTEQLDHAHRSLVYFVACVQSLYGEEHMTFNVHSILHLTTSVVHWGPLWAHSAFVFEDFNGYLLKLVKSSQAVPQQICKRVVLSRAFPRLAKQSLANAPAEVKEFCNEMRTGMHHAKRFTEVTALGSPEVRVISVCDQAALHTVKYIPPNSPVKYYKRMAVNGVIVHGHTYSKTKKRNNSVVLLKDGSIFKVSHFIETGDECSFAIGNYGNCTVQKLAKGSLIKTSLKYMSTIHFPTGFHKAINTVQIVRPCMYIQCTQSRLIVCRLLKTYYCK</sequence>
<organism evidence="2 3">
    <name type="scientific">Merluccius polli</name>
    <name type="common">Benguela hake</name>
    <name type="synonym">Merluccius cadenati</name>
    <dbReference type="NCBI Taxonomy" id="89951"/>
    <lineage>
        <taxon>Eukaryota</taxon>
        <taxon>Metazoa</taxon>
        <taxon>Chordata</taxon>
        <taxon>Craniata</taxon>
        <taxon>Vertebrata</taxon>
        <taxon>Euteleostomi</taxon>
        <taxon>Actinopterygii</taxon>
        <taxon>Neopterygii</taxon>
        <taxon>Teleostei</taxon>
        <taxon>Neoteleostei</taxon>
        <taxon>Acanthomorphata</taxon>
        <taxon>Zeiogadaria</taxon>
        <taxon>Gadariae</taxon>
        <taxon>Gadiformes</taxon>
        <taxon>Gadoidei</taxon>
        <taxon>Merlucciidae</taxon>
        <taxon>Merluccius</taxon>
    </lineage>
</organism>
<protein>
    <recommendedName>
        <fullName evidence="4">Cr1-8 nvi</fullName>
    </recommendedName>
</protein>
<feature type="compositionally biased region" description="Basic and acidic residues" evidence="1">
    <location>
        <begin position="1"/>
        <end position="16"/>
    </location>
</feature>
<accession>A0AA47P3P9</accession>
<dbReference type="EMBL" id="JAOPHQ010002566">
    <property type="protein sequence ID" value="KAK0146568.1"/>
    <property type="molecule type" value="Genomic_DNA"/>
</dbReference>
<dbReference type="InterPro" id="IPR004242">
    <property type="entry name" value="Transposase_21"/>
</dbReference>
<proteinExistence type="predicted"/>
<evidence type="ECO:0000256" key="1">
    <source>
        <dbReference type="SAM" id="MobiDB-lite"/>
    </source>
</evidence>